<dbReference type="PATRIC" id="fig|1561003.3.peg.1255"/>
<dbReference type="Gene3D" id="1.20.1110.10">
    <property type="entry name" value="Calcium-transporting ATPase, transmembrane domain"/>
    <property type="match status" value="1"/>
</dbReference>
<dbReference type="GO" id="GO:0015444">
    <property type="term" value="F:P-type magnesium transporter activity"/>
    <property type="evidence" value="ECO:0007669"/>
    <property type="project" value="UniProtKB-EC"/>
</dbReference>
<evidence type="ECO:0000256" key="10">
    <source>
        <dbReference type="ARBA" id="ARBA00022741"/>
    </source>
</evidence>
<keyword evidence="22" id="KW-1185">Reference proteome</keyword>
<evidence type="ECO:0000256" key="19">
    <source>
        <dbReference type="SAM" id="Phobius"/>
    </source>
</evidence>
<comment type="catalytic activity">
    <reaction evidence="17">
        <text>Mg(2+)(out) + ATP + H2O = Mg(2+)(in) + ADP + phosphate + H(+)</text>
        <dbReference type="Rhea" id="RHEA:10260"/>
        <dbReference type="ChEBI" id="CHEBI:15377"/>
        <dbReference type="ChEBI" id="CHEBI:15378"/>
        <dbReference type="ChEBI" id="CHEBI:18420"/>
        <dbReference type="ChEBI" id="CHEBI:30616"/>
        <dbReference type="ChEBI" id="CHEBI:43474"/>
        <dbReference type="ChEBI" id="CHEBI:456216"/>
        <dbReference type="EC" id="7.2.2.14"/>
    </reaction>
</comment>
<dbReference type="InterPro" id="IPR059000">
    <property type="entry name" value="ATPase_P-type_domA"/>
</dbReference>
<feature type="domain" description="Cation-transporting P-type ATPase N-terminal" evidence="20">
    <location>
        <begin position="52"/>
        <end position="125"/>
    </location>
</feature>
<keyword evidence="10" id="KW-0547">Nucleotide-binding</keyword>
<dbReference type="InterPro" id="IPR023298">
    <property type="entry name" value="ATPase_P-typ_TM_dom_sf"/>
</dbReference>
<comment type="similarity">
    <text evidence="3">Belongs to the cation transport ATPase (P-type) (TC 3.A.3) family. Type IIIB subfamily.</text>
</comment>
<dbReference type="PRINTS" id="PR01836">
    <property type="entry name" value="MGATPASE"/>
</dbReference>
<comment type="subcellular location">
    <subcellularLocation>
        <location evidence="2">Cell inner membrane</location>
        <topology evidence="2">Multi-pass membrane protein</topology>
    </subcellularLocation>
</comment>
<evidence type="ECO:0000256" key="12">
    <source>
        <dbReference type="ARBA" id="ARBA00022842"/>
    </source>
</evidence>
<feature type="transmembrane region" description="Helical" evidence="19">
    <location>
        <begin position="852"/>
        <end position="876"/>
    </location>
</feature>
<reference evidence="22" key="1">
    <citation type="submission" date="2015-11" db="EMBL/GenBank/DDBJ databases">
        <authorList>
            <person name="Seth-Smith H.M.B."/>
        </authorList>
    </citation>
    <scope>NUCLEOTIDE SEQUENCE [LARGE SCALE GENOMIC DNA]</scope>
    <source>
        <strain evidence="22">2013Ark11</strain>
    </source>
</reference>
<dbReference type="SUPFAM" id="SSF81653">
    <property type="entry name" value="Calcium ATPase, transduction domain A"/>
    <property type="match status" value="1"/>
</dbReference>
<evidence type="ECO:0000256" key="11">
    <source>
        <dbReference type="ARBA" id="ARBA00022840"/>
    </source>
</evidence>
<keyword evidence="6" id="KW-1003">Cell membrane</keyword>
<keyword evidence="11" id="KW-0067">ATP-binding</keyword>
<dbReference type="GO" id="GO:0005886">
    <property type="term" value="C:plasma membrane"/>
    <property type="evidence" value="ECO:0007669"/>
    <property type="project" value="UniProtKB-SubCell"/>
</dbReference>
<dbReference type="AlphaFoldDB" id="A0A0S4M6Z1"/>
<evidence type="ECO:0000256" key="14">
    <source>
        <dbReference type="ARBA" id="ARBA00022989"/>
    </source>
</evidence>
<evidence type="ECO:0000256" key="18">
    <source>
        <dbReference type="SAM" id="MobiDB-lite"/>
    </source>
</evidence>
<dbReference type="EMBL" id="LN906597">
    <property type="protein sequence ID" value="CUT18029.1"/>
    <property type="molecule type" value="Genomic_DNA"/>
</dbReference>
<evidence type="ECO:0000256" key="4">
    <source>
        <dbReference type="ARBA" id="ARBA00012786"/>
    </source>
</evidence>
<evidence type="ECO:0000256" key="15">
    <source>
        <dbReference type="ARBA" id="ARBA00023136"/>
    </source>
</evidence>
<protein>
    <recommendedName>
        <fullName evidence="5">Magnesium-transporting ATPase, P-type 1</fullName>
        <ecNumber evidence="4">7.2.2.14</ecNumber>
    </recommendedName>
    <alternativeName>
        <fullName evidence="16">Mg(2+) transport ATPase, P-type 1</fullName>
    </alternativeName>
</protein>
<dbReference type="PANTHER" id="PTHR42861">
    <property type="entry name" value="CALCIUM-TRANSPORTING ATPASE"/>
    <property type="match status" value="1"/>
</dbReference>
<dbReference type="InterPro" id="IPR004014">
    <property type="entry name" value="ATPase_P-typ_cation-transptr_N"/>
</dbReference>
<evidence type="ECO:0000256" key="5">
    <source>
        <dbReference type="ARBA" id="ARBA00013555"/>
    </source>
</evidence>
<dbReference type="InterPro" id="IPR018303">
    <property type="entry name" value="ATPase_P-typ_P_site"/>
</dbReference>
<dbReference type="PROSITE" id="PS00154">
    <property type="entry name" value="ATPASE_E1_E2"/>
    <property type="match status" value="1"/>
</dbReference>
<dbReference type="InterPro" id="IPR006415">
    <property type="entry name" value="P-type_ATPase_IIIB"/>
</dbReference>
<feature type="transmembrane region" description="Helical" evidence="19">
    <location>
        <begin position="888"/>
        <end position="911"/>
    </location>
</feature>
<keyword evidence="15 19" id="KW-0472">Membrane</keyword>
<sequence length="919" mass="102878">MTMIIIDRFRKIFASFVTSRGITRHFRRFLLLDNIKKSNVIHDTALHNFFLSMSKQTVSELVDELDSHPEGLTTDQVHAKQEQFGLNQIDSERQTSPILHIWQCYRNPFNLLLSILAVISYITRDYNSSSIITVMVFLSTMLRFFQESRSNRAADRLQEMVSNTATVLRRDTPSNSSSTSSSPQTALHRSSDLPIHELVPGDIIRLTAGDMIPADVRVLQAKDLFINQSAMTGESMPIEKFAISRSNNPETFLDLDNICFMGTNVVSGSAIAIILTTGKNTYFGTLAQRASVPYTDVGSVFQKNINKISWLLILFMLVMVPCIFAINFFTKGSLVESIFFALSIAVGLTPEMLPMISTATLAKGAVALSKKKVIVKRLDAIQNFGSMTILCTDKTGTLTQDKIVLECYTDVFGHPSDRVLEHAYLNSYYQTGLKNLLDIAVLEHAELQRELNLAANFRKVDEIPFDFHRRRMSVVVNEQEDHHLLICKGAVEEIVTICTSIYYNDQKVELTNEALDTIYNVTSGLNEQGLRVVGVAVKELPPDRETYSVGDESEMTLVGYVAFLDPPKESTAPAIKALLEHGVSIKILTGDNELVTRKICHEVDLPITGIALGQDIDKASNDELKEIVEKCNIFAKLSPTHKEKIICQLRELGHVIGYVGDGINDAAALRAADVGISVDSAVDISKEAADVILLEKSLMVLEEGVIQGRKTFANMTKYIRMTISGNFGNVLSIVIASIFLPFLPLLPLQILTQNLIYDLSQTVIPLDNVDRETIESPCLWNFNNLTSFMLFFGPLSSVFDVITFLIMWYVFGARTTGDQSLFQAGWFVESLISQTLVVHIIRTGKIPFLESVASWPVIVTSLVTTVIGIVIPQISIGSYFKFSPLPWLYYPFLVIIIFGYVLFTHIVKYLYLKRYKIWH</sequence>
<dbReference type="InterPro" id="IPR001757">
    <property type="entry name" value="P_typ_ATPase"/>
</dbReference>
<dbReference type="InterPro" id="IPR006068">
    <property type="entry name" value="ATPase_P-typ_cation-transptr_C"/>
</dbReference>
<evidence type="ECO:0000256" key="16">
    <source>
        <dbReference type="ARBA" id="ARBA00029806"/>
    </source>
</evidence>
<feature type="transmembrane region" description="Helical" evidence="19">
    <location>
        <begin position="338"/>
        <end position="362"/>
    </location>
</feature>
<dbReference type="Pfam" id="PF00689">
    <property type="entry name" value="Cation_ATPase_C"/>
    <property type="match status" value="1"/>
</dbReference>
<dbReference type="STRING" id="1561003.Ark11_1220"/>
<dbReference type="NCBIfam" id="NF011702">
    <property type="entry name" value="PRK15122.1"/>
    <property type="match status" value="1"/>
</dbReference>
<organism evidence="21 22">
    <name type="scientific">Candidatus Ichthyocystis hellenicum</name>
    <dbReference type="NCBI Taxonomy" id="1561003"/>
    <lineage>
        <taxon>Bacteria</taxon>
        <taxon>Pseudomonadati</taxon>
        <taxon>Pseudomonadota</taxon>
        <taxon>Betaproteobacteria</taxon>
        <taxon>Burkholderiales</taxon>
        <taxon>Candidatus Ichthyocystis</taxon>
    </lineage>
</organism>
<dbReference type="InterPro" id="IPR023214">
    <property type="entry name" value="HAD_sf"/>
</dbReference>
<dbReference type="CDD" id="cd02077">
    <property type="entry name" value="P-type_ATPase_Mg"/>
    <property type="match status" value="1"/>
</dbReference>
<dbReference type="SMART" id="SM00831">
    <property type="entry name" value="Cation_ATPase_N"/>
    <property type="match status" value="1"/>
</dbReference>
<evidence type="ECO:0000256" key="3">
    <source>
        <dbReference type="ARBA" id="ARBA00008746"/>
    </source>
</evidence>
<keyword evidence="8" id="KW-0597">Phosphoprotein</keyword>
<dbReference type="Pfam" id="PF00690">
    <property type="entry name" value="Cation_ATPase_N"/>
    <property type="match status" value="1"/>
</dbReference>
<feature type="transmembrane region" description="Helical" evidence="19">
    <location>
        <begin position="308"/>
        <end position="326"/>
    </location>
</feature>
<dbReference type="SFLD" id="SFLDF00027">
    <property type="entry name" value="p-type_atpase"/>
    <property type="match status" value="1"/>
</dbReference>
<evidence type="ECO:0000256" key="13">
    <source>
        <dbReference type="ARBA" id="ARBA00022967"/>
    </source>
</evidence>
<dbReference type="InterPro" id="IPR008250">
    <property type="entry name" value="ATPase_P-typ_transduc_dom_A_sf"/>
</dbReference>
<dbReference type="GO" id="GO:0016887">
    <property type="term" value="F:ATP hydrolysis activity"/>
    <property type="evidence" value="ECO:0007669"/>
    <property type="project" value="InterPro"/>
</dbReference>
<dbReference type="SUPFAM" id="SSF81660">
    <property type="entry name" value="Metal cation-transporting ATPase, ATP-binding domain N"/>
    <property type="match status" value="1"/>
</dbReference>
<keyword evidence="9 19" id="KW-0812">Transmembrane</keyword>
<evidence type="ECO:0000256" key="2">
    <source>
        <dbReference type="ARBA" id="ARBA00004429"/>
    </source>
</evidence>
<comment type="function">
    <text evidence="1">Mediates magnesium influx to the cytosol.</text>
</comment>
<evidence type="ECO:0000313" key="22">
    <source>
        <dbReference type="Proteomes" id="UP000198651"/>
    </source>
</evidence>
<dbReference type="OrthoDB" id="391538at2"/>
<dbReference type="SUPFAM" id="SSF56784">
    <property type="entry name" value="HAD-like"/>
    <property type="match status" value="1"/>
</dbReference>
<proteinExistence type="inferred from homology"/>
<evidence type="ECO:0000259" key="20">
    <source>
        <dbReference type="SMART" id="SM00831"/>
    </source>
</evidence>
<name>A0A0S4M6Z1_9BURK</name>
<dbReference type="InterPro" id="IPR023299">
    <property type="entry name" value="ATPase_P-typ_cyto_dom_N"/>
</dbReference>
<dbReference type="InterPro" id="IPR044492">
    <property type="entry name" value="P_typ_ATPase_HD_dom"/>
</dbReference>
<keyword evidence="13" id="KW-1278">Translocase</keyword>
<accession>A0A0S4M6Z1</accession>
<evidence type="ECO:0000313" key="21">
    <source>
        <dbReference type="EMBL" id="CUT18029.1"/>
    </source>
</evidence>
<dbReference type="Gene3D" id="2.70.150.10">
    <property type="entry name" value="Calcium-transporting ATPase, cytoplasmic transduction domain A"/>
    <property type="match status" value="1"/>
</dbReference>
<dbReference type="Pfam" id="PF00122">
    <property type="entry name" value="E1-E2_ATPase"/>
    <property type="match status" value="1"/>
</dbReference>
<dbReference type="NCBIfam" id="TIGR01524">
    <property type="entry name" value="ATPase-IIIB_Mg"/>
    <property type="match status" value="1"/>
</dbReference>
<evidence type="ECO:0000256" key="8">
    <source>
        <dbReference type="ARBA" id="ARBA00022553"/>
    </source>
</evidence>
<evidence type="ECO:0000256" key="1">
    <source>
        <dbReference type="ARBA" id="ARBA00003954"/>
    </source>
</evidence>
<dbReference type="NCBIfam" id="TIGR01494">
    <property type="entry name" value="ATPase_P-type"/>
    <property type="match status" value="2"/>
</dbReference>
<dbReference type="InterPro" id="IPR036412">
    <property type="entry name" value="HAD-like_sf"/>
</dbReference>
<evidence type="ECO:0000256" key="9">
    <source>
        <dbReference type="ARBA" id="ARBA00022692"/>
    </source>
</evidence>
<feature type="compositionally biased region" description="Low complexity" evidence="18">
    <location>
        <begin position="173"/>
        <end position="183"/>
    </location>
</feature>
<dbReference type="Proteomes" id="UP000198651">
    <property type="component" value="Chromosome I"/>
</dbReference>
<dbReference type="Gene3D" id="3.40.1110.10">
    <property type="entry name" value="Calcium-transporting ATPase, cytoplasmic domain N"/>
    <property type="match status" value="1"/>
</dbReference>
<keyword evidence="7" id="KW-0997">Cell inner membrane</keyword>
<feature type="region of interest" description="Disordered" evidence="18">
    <location>
        <begin position="165"/>
        <end position="189"/>
    </location>
</feature>
<dbReference type="SFLD" id="SFLDG00002">
    <property type="entry name" value="C1.7:_P-type_atpase_like"/>
    <property type="match status" value="1"/>
</dbReference>
<feature type="transmembrane region" description="Helical" evidence="19">
    <location>
        <begin position="727"/>
        <end position="750"/>
    </location>
</feature>
<dbReference type="GO" id="GO:0005524">
    <property type="term" value="F:ATP binding"/>
    <property type="evidence" value="ECO:0007669"/>
    <property type="project" value="UniProtKB-KW"/>
</dbReference>
<dbReference type="Pfam" id="PF13246">
    <property type="entry name" value="Cation_ATPase"/>
    <property type="match status" value="1"/>
</dbReference>
<keyword evidence="12" id="KW-0460">Magnesium</keyword>
<evidence type="ECO:0000256" key="7">
    <source>
        <dbReference type="ARBA" id="ARBA00022519"/>
    </source>
</evidence>
<evidence type="ECO:0000256" key="17">
    <source>
        <dbReference type="ARBA" id="ARBA00047295"/>
    </source>
</evidence>
<evidence type="ECO:0000256" key="6">
    <source>
        <dbReference type="ARBA" id="ARBA00022475"/>
    </source>
</evidence>
<dbReference type="SUPFAM" id="SSF81665">
    <property type="entry name" value="Calcium ATPase, transmembrane domain M"/>
    <property type="match status" value="1"/>
</dbReference>
<feature type="transmembrane region" description="Helical" evidence="19">
    <location>
        <begin position="789"/>
        <end position="811"/>
    </location>
</feature>
<gene>
    <name evidence="21" type="primary">mgtA</name>
    <name evidence="21" type="ORF">Ark11_1220</name>
</gene>
<keyword evidence="14 19" id="KW-1133">Transmembrane helix</keyword>
<dbReference type="EC" id="7.2.2.14" evidence="4"/>
<dbReference type="Gene3D" id="3.40.50.1000">
    <property type="entry name" value="HAD superfamily/HAD-like"/>
    <property type="match status" value="1"/>
</dbReference>
<dbReference type="SFLD" id="SFLDS00003">
    <property type="entry name" value="Haloacid_Dehalogenase"/>
    <property type="match status" value="1"/>
</dbReference>